<accession>A0AA88L4M2</accession>
<comment type="caution">
    <text evidence="1">The sequence shown here is derived from an EMBL/GenBank/DDBJ whole genome shotgun (WGS) entry which is preliminary data.</text>
</comment>
<evidence type="ECO:0000313" key="1">
    <source>
        <dbReference type="EMBL" id="KAK2716592.1"/>
    </source>
</evidence>
<proteinExistence type="predicted"/>
<gene>
    <name evidence="1" type="ORF">QYM36_006916</name>
</gene>
<evidence type="ECO:0000313" key="2">
    <source>
        <dbReference type="Proteomes" id="UP001187531"/>
    </source>
</evidence>
<dbReference type="AlphaFoldDB" id="A0AA88L4M2"/>
<sequence>MLAWTVGYVHGDIAKAASEFKKKGKCNVMLWPFVNTSNCPTEKEKALDNCFNMKRLEKMAVPRLVIYKPSEEPAISEKMSKTLSHKVKELCIKFESLIHMQHSLLHPFHTH</sequence>
<dbReference type="EMBL" id="JAVRJZ010000011">
    <property type="protein sequence ID" value="KAK2716592.1"/>
    <property type="molecule type" value="Genomic_DNA"/>
</dbReference>
<name>A0AA88L4M2_ARTSF</name>
<dbReference type="Proteomes" id="UP001187531">
    <property type="component" value="Unassembled WGS sequence"/>
</dbReference>
<organism evidence="1 2">
    <name type="scientific">Artemia franciscana</name>
    <name type="common">Brine shrimp</name>
    <name type="synonym">Artemia sanfranciscana</name>
    <dbReference type="NCBI Taxonomy" id="6661"/>
    <lineage>
        <taxon>Eukaryota</taxon>
        <taxon>Metazoa</taxon>
        <taxon>Ecdysozoa</taxon>
        <taxon>Arthropoda</taxon>
        <taxon>Crustacea</taxon>
        <taxon>Branchiopoda</taxon>
        <taxon>Anostraca</taxon>
        <taxon>Artemiidae</taxon>
        <taxon>Artemia</taxon>
    </lineage>
</organism>
<keyword evidence="2" id="KW-1185">Reference proteome</keyword>
<protein>
    <submittedName>
        <fullName evidence="1">Uncharacterized protein</fullName>
    </submittedName>
</protein>
<reference evidence="1" key="1">
    <citation type="submission" date="2023-07" db="EMBL/GenBank/DDBJ databases">
        <title>Chromosome-level genome assembly of Artemia franciscana.</title>
        <authorList>
            <person name="Jo E."/>
        </authorList>
    </citation>
    <scope>NUCLEOTIDE SEQUENCE</scope>
    <source>
        <tissue evidence="1">Whole body</tissue>
    </source>
</reference>